<reference evidence="1" key="1">
    <citation type="submission" date="2018-12" db="EMBL/GenBank/DDBJ databases">
        <title>Novel natural products biosynthetic potential of the class Ktedonobacteria.</title>
        <authorList>
            <person name="Zheng Y."/>
            <person name="Saitou A."/>
            <person name="Wang C.M."/>
            <person name="Toyoda A."/>
            <person name="Minakuchi Y."/>
            <person name="Sekiguchi Y."/>
            <person name="Ueda K."/>
            <person name="Takano H."/>
            <person name="Sakai Y."/>
            <person name="Yokota A."/>
            <person name="Yabe S."/>
        </authorList>
    </citation>
    <scope>NUCLEOTIDE SEQUENCE</scope>
    <source>
        <strain evidence="1">A3-2</strain>
    </source>
</reference>
<proteinExistence type="predicted"/>
<dbReference type="AlphaFoldDB" id="A0A455T4W9"/>
<name>A0A455T4W9_9CHLR</name>
<gene>
    <name evidence="1" type="ORF">KTA_26080</name>
</gene>
<organism evidence="1">
    <name type="scientific">Thermogemmatispora argillosa</name>
    <dbReference type="NCBI Taxonomy" id="2045280"/>
    <lineage>
        <taxon>Bacteria</taxon>
        <taxon>Bacillati</taxon>
        <taxon>Chloroflexota</taxon>
        <taxon>Ktedonobacteria</taxon>
        <taxon>Thermogemmatisporales</taxon>
        <taxon>Thermogemmatisporaceae</taxon>
        <taxon>Thermogemmatispora</taxon>
    </lineage>
</organism>
<evidence type="ECO:0000313" key="1">
    <source>
        <dbReference type="EMBL" id="BBH94409.1"/>
    </source>
</evidence>
<dbReference type="EMBL" id="AP019377">
    <property type="protein sequence ID" value="BBH94409.1"/>
    <property type="molecule type" value="Genomic_DNA"/>
</dbReference>
<accession>A0A455T4W9</accession>
<sequence>MNLTGANGWIFPGEDDPPPETITIAGRQVRAGTRVRLCPGRARRERLADAFDLLLEGRTGRVEVIHQDFENRLYLVVTLDDDPAGDQGDERLLPGHRFFFFPEEVEPLAEEE</sequence>
<protein>
    <submittedName>
        <fullName evidence="1">Uncharacterized protein</fullName>
    </submittedName>
</protein>